<dbReference type="Proteomes" id="UP001198565">
    <property type="component" value="Unassembled WGS sequence"/>
</dbReference>
<sequence length="267" mass="28191">MTELQLTDSRIKTGAATLHVEQTGEGTPALVFLHYWGGSTRTWHPVFERLAGQGHCVAIDHRGWGRSTAPATGYATGDLADDALAVITEMGLTDYVLVGHSMGGKVAQLIASRRPAGLHGVVLVAPAPAKPASVPSEVRAQMAAAYDSRESVLATLDAVLAHAPLGAEIREQIVQDSLAGAEPAKHEWPARTILEDVSADLARIEAPVLVVAGEHDRVEPVDLLRSHVLATIPGAQLEVIPGAGHLLPVEKPDQLGDQIATFRKQIG</sequence>
<dbReference type="PRINTS" id="PR00111">
    <property type="entry name" value="ABHYDROLASE"/>
</dbReference>
<dbReference type="PANTHER" id="PTHR43798:SF31">
    <property type="entry name" value="AB HYDROLASE SUPERFAMILY PROTEIN YCLE"/>
    <property type="match status" value="1"/>
</dbReference>
<comment type="caution">
    <text evidence="3">The sequence shown here is derived from an EMBL/GenBank/DDBJ whole genome shotgun (WGS) entry which is preliminary data.</text>
</comment>
<proteinExistence type="predicted"/>
<feature type="domain" description="AB hydrolase-1" evidence="2">
    <location>
        <begin position="28"/>
        <end position="252"/>
    </location>
</feature>
<dbReference type="Pfam" id="PF00561">
    <property type="entry name" value="Abhydrolase_1"/>
    <property type="match status" value="1"/>
</dbReference>
<dbReference type="GO" id="GO:0016787">
    <property type="term" value="F:hydrolase activity"/>
    <property type="evidence" value="ECO:0007669"/>
    <property type="project" value="UniProtKB-KW"/>
</dbReference>
<keyword evidence="4" id="KW-1185">Reference proteome</keyword>
<name>A0ABS7QPL2_9ACTN</name>
<accession>A0ABS7QPL2</accession>
<evidence type="ECO:0000256" key="1">
    <source>
        <dbReference type="ARBA" id="ARBA00022801"/>
    </source>
</evidence>
<keyword evidence="1 3" id="KW-0378">Hydrolase</keyword>
<evidence type="ECO:0000313" key="4">
    <source>
        <dbReference type="Proteomes" id="UP001198565"/>
    </source>
</evidence>
<organism evidence="3 4">
    <name type="scientific">Streptantibioticus parmotrematis</name>
    <dbReference type="NCBI Taxonomy" id="2873249"/>
    <lineage>
        <taxon>Bacteria</taxon>
        <taxon>Bacillati</taxon>
        <taxon>Actinomycetota</taxon>
        <taxon>Actinomycetes</taxon>
        <taxon>Kitasatosporales</taxon>
        <taxon>Streptomycetaceae</taxon>
        <taxon>Streptantibioticus</taxon>
    </lineage>
</organism>
<protein>
    <submittedName>
        <fullName evidence="3">Alpha/beta hydrolase</fullName>
    </submittedName>
</protein>
<reference evidence="3 4" key="1">
    <citation type="submission" date="2021-08" db="EMBL/GenBank/DDBJ databases">
        <title>Streptomyces sp. PTM05 isolated from lichen.</title>
        <authorList>
            <person name="Somphong A."/>
            <person name="Phongsopitanun W."/>
            <person name="Tanasupawat S."/>
        </authorList>
    </citation>
    <scope>NUCLEOTIDE SEQUENCE [LARGE SCALE GENOMIC DNA]</scope>
    <source>
        <strain evidence="3 4">Ptm05</strain>
    </source>
</reference>
<dbReference type="InterPro" id="IPR029058">
    <property type="entry name" value="AB_hydrolase_fold"/>
</dbReference>
<dbReference type="RefSeq" id="WP_222976214.1">
    <property type="nucleotide sequence ID" value="NZ_JAINVZ010000005.1"/>
</dbReference>
<gene>
    <name evidence="3" type="ORF">K7472_09685</name>
</gene>
<dbReference type="InterPro" id="IPR000073">
    <property type="entry name" value="AB_hydrolase_1"/>
</dbReference>
<evidence type="ECO:0000259" key="2">
    <source>
        <dbReference type="Pfam" id="PF00561"/>
    </source>
</evidence>
<dbReference type="Gene3D" id="3.40.50.1820">
    <property type="entry name" value="alpha/beta hydrolase"/>
    <property type="match status" value="1"/>
</dbReference>
<dbReference type="PANTHER" id="PTHR43798">
    <property type="entry name" value="MONOACYLGLYCEROL LIPASE"/>
    <property type="match status" value="1"/>
</dbReference>
<dbReference type="InterPro" id="IPR050266">
    <property type="entry name" value="AB_hydrolase_sf"/>
</dbReference>
<evidence type="ECO:0000313" key="3">
    <source>
        <dbReference type="EMBL" id="MBY8885114.1"/>
    </source>
</evidence>
<dbReference type="EMBL" id="JAINVZ010000005">
    <property type="protein sequence ID" value="MBY8885114.1"/>
    <property type="molecule type" value="Genomic_DNA"/>
</dbReference>
<dbReference type="SUPFAM" id="SSF53474">
    <property type="entry name" value="alpha/beta-Hydrolases"/>
    <property type="match status" value="1"/>
</dbReference>